<feature type="transmembrane region" description="Helical" evidence="6">
    <location>
        <begin position="188"/>
        <end position="205"/>
    </location>
</feature>
<dbReference type="EMBL" id="JABFBC010000001">
    <property type="protein sequence ID" value="NNU79129.1"/>
    <property type="molecule type" value="Genomic_DNA"/>
</dbReference>
<evidence type="ECO:0000256" key="4">
    <source>
        <dbReference type="ARBA" id="ARBA00022989"/>
    </source>
</evidence>
<name>A0A849KQK0_9RHOB</name>
<dbReference type="Pfam" id="PF01810">
    <property type="entry name" value="LysE"/>
    <property type="match status" value="1"/>
</dbReference>
<keyword evidence="5 6" id="KW-0472">Membrane</keyword>
<accession>A0A849KQK0</accession>
<keyword evidence="4 6" id="KW-1133">Transmembrane helix</keyword>
<evidence type="ECO:0000256" key="6">
    <source>
        <dbReference type="SAM" id="Phobius"/>
    </source>
</evidence>
<keyword evidence="2" id="KW-1003">Cell membrane</keyword>
<evidence type="ECO:0000256" key="3">
    <source>
        <dbReference type="ARBA" id="ARBA00022692"/>
    </source>
</evidence>
<comment type="caution">
    <text evidence="7">The sequence shown here is derived from an EMBL/GenBank/DDBJ whole genome shotgun (WGS) entry which is preliminary data.</text>
</comment>
<comment type="subcellular location">
    <subcellularLocation>
        <location evidence="1">Cell membrane</location>
        <topology evidence="1">Multi-pass membrane protein</topology>
    </subcellularLocation>
</comment>
<protein>
    <submittedName>
        <fullName evidence="7">LysE family translocator</fullName>
    </submittedName>
</protein>
<dbReference type="PANTHER" id="PTHR30086">
    <property type="entry name" value="ARGININE EXPORTER PROTEIN ARGO"/>
    <property type="match status" value="1"/>
</dbReference>
<feature type="transmembrane region" description="Helical" evidence="6">
    <location>
        <begin position="76"/>
        <end position="93"/>
    </location>
</feature>
<feature type="transmembrane region" description="Helical" evidence="6">
    <location>
        <begin position="12"/>
        <end position="31"/>
    </location>
</feature>
<dbReference type="InterPro" id="IPR001123">
    <property type="entry name" value="LeuE-type"/>
</dbReference>
<keyword evidence="8" id="KW-1185">Reference proteome</keyword>
<feature type="transmembrane region" description="Helical" evidence="6">
    <location>
        <begin position="43"/>
        <end position="70"/>
    </location>
</feature>
<gene>
    <name evidence="7" type="ORF">HMH01_01640</name>
</gene>
<keyword evidence="3 6" id="KW-0812">Transmembrane</keyword>
<dbReference type="Proteomes" id="UP000572377">
    <property type="component" value="Unassembled WGS sequence"/>
</dbReference>
<dbReference type="AlphaFoldDB" id="A0A849KQK0"/>
<evidence type="ECO:0000313" key="8">
    <source>
        <dbReference type="Proteomes" id="UP000572377"/>
    </source>
</evidence>
<dbReference type="RefSeq" id="WP_171321848.1">
    <property type="nucleotide sequence ID" value="NZ_JABFBC010000001.1"/>
</dbReference>
<evidence type="ECO:0000256" key="2">
    <source>
        <dbReference type="ARBA" id="ARBA00022475"/>
    </source>
</evidence>
<sequence>MTLGLSDLALYAGALFVLFLTPGPVWVAIVARSLSAGFAGAWPLAMGVVVGDVLWPLLAILGVSWVLSVYGGFLEALRYAAAVIFLLMGAGLIRHRHRLLGENSALTAPGAWAGFTAGLLAILGNPKAILFYMGVLPGFFDLSRVTTADIVAICAISALVPFIGNLALGLSLDRVRAIIASPEARARINFWAGVVLILVGFAIVLI</sequence>
<feature type="transmembrane region" description="Helical" evidence="6">
    <location>
        <begin position="145"/>
        <end position="168"/>
    </location>
</feature>
<dbReference type="GO" id="GO:0015171">
    <property type="term" value="F:amino acid transmembrane transporter activity"/>
    <property type="evidence" value="ECO:0007669"/>
    <property type="project" value="TreeGrafter"/>
</dbReference>
<evidence type="ECO:0000256" key="1">
    <source>
        <dbReference type="ARBA" id="ARBA00004651"/>
    </source>
</evidence>
<organism evidence="7 8">
    <name type="scientific">Halovulum dunhuangense</name>
    <dbReference type="NCBI Taxonomy" id="1505036"/>
    <lineage>
        <taxon>Bacteria</taxon>
        <taxon>Pseudomonadati</taxon>
        <taxon>Pseudomonadota</taxon>
        <taxon>Alphaproteobacteria</taxon>
        <taxon>Rhodobacterales</taxon>
        <taxon>Paracoccaceae</taxon>
        <taxon>Halovulum</taxon>
    </lineage>
</organism>
<feature type="transmembrane region" description="Helical" evidence="6">
    <location>
        <begin position="105"/>
        <end position="125"/>
    </location>
</feature>
<dbReference type="GO" id="GO:0005886">
    <property type="term" value="C:plasma membrane"/>
    <property type="evidence" value="ECO:0007669"/>
    <property type="project" value="UniProtKB-SubCell"/>
</dbReference>
<dbReference type="PANTHER" id="PTHR30086:SF20">
    <property type="entry name" value="ARGININE EXPORTER PROTEIN ARGO-RELATED"/>
    <property type="match status" value="1"/>
</dbReference>
<reference evidence="7 8" key="1">
    <citation type="submission" date="2020-05" db="EMBL/GenBank/DDBJ databases">
        <title>Gimesia benthica sp. nov., a novel planctomycete isolated from a deep-sea water sample of the Northwest Indian Ocean.</title>
        <authorList>
            <person name="Wang J."/>
            <person name="Ruan C."/>
            <person name="Song L."/>
            <person name="Zhu Y."/>
            <person name="Li A."/>
            <person name="Zheng X."/>
            <person name="Wang L."/>
            <person name="Lu Z."/>
            <person name="Huang Y."/>
            <person name="Du W."/>
            <person name="Zhou Y."/>
            <person name="Huang L."/>
            <person name="Dai X."/>
        </authorList>
    </citation>
    <scope>NUCLEOTIDE SEQUENCE [LARGE SCALE GENOMIC DNA]</scope>
    <source>
        <strain evidence="7 8">YYQ-30</strain>
    </source>
</reference>
<proteinExistence type="predicted"/>
<evidence type="ECO:0000313" key="7">
    <source>
        <dbReference type="EMBL" id="NNU79129.1"/>
    </source>
</evidence>
<evidence type="ECO:0000256" key="5">
    <source>
        <dbReference type="ARBA" id="ARBA00023136"/>
    </source>
</evidence>